<dbReference type="InterPro" id="IPR008395">
    <property type="entry name" value="Agenet-like_dom"/>
</dbReference>
<name>A0AAV5I4G1_9ROSI</name>
<feature type="domain" description="Agenet" evidence="2">
    <location>
        <begin position="71"/>
        <end position="126"/>
    </location>
</feature>
<dbReference type="PANTHER" id="PTHR31917">
    <property type="entry name" value="AGENET DOMAIN-CONTAINING PROTEIN-RELATED"/>
    <property type="match status" value="1"/>
</dbReference>
<keyword evidence="4" id="KW-1185">Reference proteome</keyword>
<proteinExistence type="predicted"/>
<feature type="compositionally biased region" description="Polar residues" evidence="1">
    <location>
        <begin position="156"/>
        <end position="166"/>
    </location>
</feature>
<sequence>MAFQYEQSVEICKKQQGFFGSYYTATLLAAVGRNRYLIRYETRFSEDKTRLLVEPVDADEVRPFPPPVPYTNFFVSDRVDAYIDDAWWVGSVTTKVDPNYRVRLDSTGDEVHCAFYRLRLHLEFQDGQWLYIKDGPQTDSHQGNAGEQGEQPPNDGYQTNADWQQS</sequence>
<evidence type="ECO:0000256" key="1">
    <source>
        <dbReference type="SAM" id="MobiDB-lite"/>
    </source>
</evidence>
<dbReference type="InterPro" id="IPR014002">
    <property type="entry name" value="Agenet_dom_plant"/>
</dbReference>
<comment type="caution">
    <text evidence="3">The sequence shown here is derived from an EMBL/GenBank/DDBJ whole genome shotgun (WGS) entry which is preliminary data.</text>
</comment>
<feature type="region of interest" description="Disordered" evidence="1">
    <location>
        <begin position="133"/>
        <end position="166"/>
    </location>
</feature>
<feature type="domain" description="Agenet" evidence="2">
    <location>
        <begin position="1"/>
        <end position="69"/>
    </location>
</feature>
<gene>
    <name evidence="3" type="ORF">SLEP1_g7905</name>
</gene>
<dbReference type="EMBL" id="BPVZ01000008">
    <property type="protein sequence ID" value="GKU94406.1"/>
    <property type="molecule type" value="Genomic_DNA"/>
</dbReference>
<dbReference type="PANTHER" id="PTHR31917:SF65">
    <property type="entry name" value="BINDING PROTEIN, PUTATIVE-RELATED"/>
    <property type="match status" value="1"/>
</dbReference>
<dbReference type="AlphaFoldDB" id="A0AAV5I4G1"/>
<dbReference type="Proteomes" id="UP001054252">
    <property type="component" value="Unassembled WGS sequence"/>
</dbReference>
<dbReference type="Pfam" id="PF05641">
    <property type="entry name" value="Agenet"/>
    <property type="match status" value="1"/>
</dbReference>
<evidence type="ECO:0000313" key="3">
    <source>
        <dbReference type="EMBL" id="GKU94406.1"/>
    </source>
</evidence>
<accession>A0AAV5I4G1</accession>
<evidence type="ECO:0000313" key="4">
    <source>
        <dbReference type="Proteomes" id="UP001054252"/>
    </source>
</evidence>
<protein>
    <recommendedName>
        <fullName evidence="2">Agenet domain-containing protein</fullName>
    </recommendedName>
</protein>
<reference evidence="3 4" key="1">
    <citation type="journal article" date="2021" name="Commun. Biol.">
        <title>The genome of Shorea leprosula (Dipterocarpaceae) highlights the ecological relevance of drought in aseasonal tropical rainforests.</title>
        <authorList>
            <person name="Ng K.K.S."/>
            <person name="Kobayashi M.J."/>
            <person name="Fawcett J.A."/>
            <person name="Hatakeyama M."/>
            <person name="Paape T."/>
            <person name="Ng C.H."/>
            <person name="Ang C.C."/>
            <person name="Tnah L.H."/>
            <person name="Lee C.T."/>
            <person name="Nishiyama T."/>
            <person name="Sese J."/>
            <person name="O'Brien M.J."/>
            <person name="Copetti D."/>
            <person name="Mohd Noor M.I."/>
            <person name="Ong R.C."/>
            <person name="Putra M."/>
            <person name="Sireger I.Z."/>
            <person name="Indrioko S."/>
            <person name="Kosugi Y."/>
            <person name="Izuno A."/>
            <person name="Isagi Y."/>
            <person name="Lee S.L."/>
            <person name="Shimizu K.K."/>
        </authorList>
    </citation>
    <scope>NUCLEOTIDE SEQUENCE [LARGE SCALE GENOMIC DNA]</scope>
    <source>
        <strain evidence="3">214</strain>
    </source>
</reference>
<organism evidence="3 4">
    <name type="scientific">Rubroshorea leprosula</name>
    <dbReference type="NCBI Taxonomy" id="152421"/>
    <lineage>
        <taxon>Eukaryota</taxon>
        <taxon>Viridiplantae</taxon>
        <taxon>Streptophyta</taxon>
        <taxon>Embryophyta</taxon>
        <taxon>Tracheophyta</taxon>
        <taxon>Spermatophyta</taxon>
        <taxon>Magnoliopsida</taxon>
        <taxon>eudicotyledons</taxon>
        <taxon>Gunneridae</taxon>
        <taxon>Pentapetalae</taxon>
        <taxon>rosids</taxon>
        <taxon>malvids</taxon>
        <taxon>Malvales</taxon>
        <taxon>Dipterocarpaceae</taxon>
        <taxon>Rubroshorea</taxon>
    </lineage>
</organism>
<evidence type="ECO:0000259" key="2">
    <source>
        <dbReference type="SMART" id="SM00743"/>
    </source>
</evidence>
<dbReference type="SMART" id="SM00743">
    <property type="entry name" value="Agenet"/>
    <property type="match status" value="2"/>
</dbReference>
<dbReference type="CDD" id="cd20405">
    <property type="entry name" value="Tudor_Agenet_AtDUF_rpt1_3"/>
    <property type="match status" value="1"/>
</dbReference>